<protein>
    <recommendedName>
        <fullName evidence="9">Magnesium transporter</fullName>
    </recommendedName>
</protein>
<dbReference type="Pfam" id="PF22099">
    <property type="entry name" value="MRS2-like"/>
    <property type="match status" value="1"/>
</dbReference>
<name>A0AAV2YWZ4_9STRA</name>
<evidence type="ECO:0000313" key="12">
    <source>
        <dbReference type="Proteomes" id="UP001146120"/>
    </source>
</evidence>
<keyword evidence="4 9" id="KW-0460">Magnesium</keyword>
<keyword evidence="10" id="KW-0175">Coiled coil</keyword>
<dbReference type="InterPro" id="IPR039204">
    <property type="entry name" value="MRS2-like"/>
</dbReference>
<keyword evidence="7 9" id="KW-0406">Ion transport</keyword>
<evidence type="ECO:0000256" key="1">
    <source>
        <dbReference type="ARBA" id="ARBA00004141"/>
    </source>
</evidence>
<comment type="caution">
    <text evidence="11">The sequence shown here is derived from an EMBL/GenBank/DDBJ whole genome shotgun (WGS) entry which is preliminary data.</text>
</comment>
<evidence type="ECO:0000313" key="11">
    <source>
        <dbReference type="EMBL" id="DAZ98851.1"/>
    </source>
</evidence>
<evidence type="ECO:0000256" key="9">
    <source>
        <dbReference type="RuleBase" id="RU366042"/>
    </source>
</evidence>
<dbReference type="PANTHER" id="PTHR13890:SF0">
    <property type="entry name" value="MAGNESIUM TRANSPORTER MRS2 HOMOLOG, MITOCHONDRIAL"/>
    <property type="match status" value="1"/>
</dbReference>
<accession>A0AAV2YWZ4</accession>
<keyword evidence="12" id="KW-1185">Reference proteome</keyword>
<evidence type="ECO:0000256" key="5">
    <source>
        <dbReference type="ARBA" id="ARBA00022946"/>
    </source>
</evidence>
<dbReference type="InterPro" id="IPR045863">
    <property type="entry name" value="CorA_TM1_TM2"/>
</dbReference>
<keyword evidence="6 9" id="KW-1133">Transmembrane helix</keyword>
<keyword evidence="3 9" id="KW-0812">Transmembrane</keyword>
<feature type="transmembrane region" description="Helical" evidence="9">
    <location>
        <begin position="375"/>
        <end position="398"/>
    </location>
</feature>
<keyword evidence="9" id="KW-0496">Mitochondrion</keyword>
<dbReference type="GO" id="GO:0005743">
    <property type="term" value="C:mitochondrial inner membrane"/>
    <property type="evidence" value="ECO:0007669"/>
    <property type="project" value="UniProtKB-SubCell"/>
</dbReference>
<keyword evidence="2 9" id="KW-0813">Transport</keyword>
<reference evidence="11" key="2">
    <citation type="journal article" date="2023" name="Microbiol Resour">
        <title>Decontamination and Annotation of the Draft Genome Sequence of the Oomycete Lagenidium giganteum ARSEF 373.</title>
        <authorList>
            <person name="Morgan W.R."/>
            <person name="Tartar A."/>
        </authorList>
    </citation>
    <scope>NUCLEOTIDE SEQUENCE</scope>
    <source>
        <strain evidence="11">ARSEF 373</strain>
    </source>
</reference>
<evidence type="ECO:0000256" key="3">
    <source>
        <dbReference type="ARBA" id="ARBA00022692"/>
    </source>
</evidence>
<dbReference type="GO" id="GO:0015095">
    <property type="term" value="F:magnesium ion transmembrane transporter activity"/>
    <property type="evidence" value="ECO:0007669"/>
    <property type="project" value="TreeGrafter"/>
</dbReference>
<evidence type="ECO:0000256" key="10">
    <source>
        <dbReference type="SAM" id="Coils"/>
    </source>
</evidence>
<evidence type="ECO:0000256" key="6">
    <source>
        <dbReference type="ARBA" id="ARBA00022989"/>
    </source>
</evidence>
<evidence type="ECO:0000256" key="2">
    <source>
        <dbReference type="ARBA" id="ARBA00022448"/>
    </source>
</evidence>
<evidence type="ECO:0000256" key="8">
    <source>
        <dbReference type="ARBA" id="ARBA00023136"/>
    </source>
</evidence>
<feature type="transmembrane region" description="Helical" evidence="9">
    <location>
        <begin position="336"/>
        <end position="363"/>
    </location>
</feature>
<dbReference type="Gene3D" id="2.40.128.330">
    <property type="match status" value="1"/>
</dbReference>
<dbReference type="Proteomes" id="UP001146120">
    <property type="component" value="Unassembled WGS sequence"/>
</dbReference>
<reference evidence="11" key="1">
    <citation type="submission" date="2022-11" db="EMBL/GenBank/DDBJ databases">
        <authorList>
            <person name="Morgan W.R."/>
            <person name="Tartar A."/>
        </authorList>
    </citation>
    <scope>NUCLEOTIDE SEQUENCE</scope>
    <source>
        <strain evidence="11">ARSEF 373</strain>
    </source>
</reference>
<dbReference type="Gene3D" id="1.20.58.340">
    <property type="entry name" value="Magnesium transport protein CorA, transmembrane region"/>
    <property type="match status" value="2"/>
</dbReference>
<sequence length="405" mass="45699">MEASPKADYHPMSVVVDQPSPHATALTKDAAAPENKYHCRFDPMLKNGRSLVLRFDSNGEATFEEMSRLEVLRMTEQAAMVVVPEVSGGSVVGTPKALQMAMPAPQMCDVQRVHARDIRKLDNAFSVSNEPAITIRKQAILFNADPIRAIIMRDACLMFVPDGADSLLLMLKENFREMAHRDHDDAHGPYEFQALEALLATLSRYFEADYEKTAPVISSTLDRLANGRVSAGELETLRVFKNTIDEFESQVDALRRVLMELLDNEEDLHLLYLTKLHHQPQLLNDLFSFDSEEAEVLIENYLQDIFSTRTKAALMQHRIQNTESLVMLKLDSMRNYLLGVDLIFSIVAIALGMGTYVTGAFGMNLNSHVQEENGWFWPVLYVTTSLIVVLCFVGIQYFKRMGVFL</sequence>
<dbReference type="FunFam" id="1.20.58.340:FF:000025">
    <property type="entry name" value="CorA Metal Ion Transporter (MIT) Family"/>
    <property type="match status" value="1"/>
</dbReference>
<keyword evidence="5" id="KW-0809">Transit peptide</keyword>
<evidence type="ECO:0000256" key="7">
    <source>
        <dbReference type="ARBA" id="ARBA00023065"/>
    </source>
</evidence>
<dbReference type="SUPFAM" id="SSF144083">
    <property type="entry name" value="Magnesium transport protein CorA, transmembrane region"/>
    <property type="match status" value="1"/>
</dbReference>
<feature type="coiled-coil region" evidence="10">
    <location>
        <begin position="237"/>
        <end position="264"/>
    </location>
</feature>
<evidence type="ECO:0000256" key="4">
    <source>
        <dbReference type="ARBA" id="ARBA00022842"/>
    </source>
</evidence>
<keyword evidence="8 9" id="KW-0472">Membrane</keyword>
<gene>
    <name evidence="11" type="ORF">N0F65_002576</name>
</gene>
<comment type="subcellular location">
    <subcellularLocation>
        <location evidence="1">Membrane</location>
        <topology evidence="1">Multi-pass membrane protein</topology>
    </subcellularLocation>
    <subcellularLocation>
        <location evidence="9">Mitochondrion inner membrane</location>
        <topology evidence="9">Multi-pass membrane protein</topology>
    </subcellularLocation>
</comment>
<dbReference type="EMBL" id="DAKRPA010000095">
    <property type="protein sequence ID" value="DAZ98851.1"/>
    <property type="molecule type" value="Genomic_DNA"/>
</dbReference>
<comment type="similarity">
    <text evidence="9">Belongs to the CorA metal ion transporter (MIT) (TC 1.A.35) family.</text>
</comment>
<keyword evidence="9" id="KW-0999">Mitochondrion inner membrane</keyword>
<dbReference type="CDD" id="cd12823">
    <property type="entry name" value="Mrs2_Mfm1p-like"/>
    <property type="match status" value="1"/>
</dbReference>
<dbReference type="AlphaFoldDB" id="A0AAV2YWZ4"/>
<proteinExistence type="inferred from homology"/>
<organism evidence="11 12">
    <name type="scientific">Lagenidium giganteum</name>
    <dbReference type="NCBI Taxonomy" id="4803"/>
    <lineage>
        <taxon>Eukaryota</taxon>
        <taxon>Sar</taxon>
        <taxon>Stramenopiles</taxon>
        <taxon>Oomycota</taxon>
        <taxon>Peronosporomycetes</taxon>
        <taxon>Pythiales</taxon>
        <taxon>Pythiaceae</taxon>
    </lineage>
</organism>
<dbReference type="PANTHER" id="PTHR13890">
    <property type="entry name" value="RNA SPLICING PROTEIN MRS2, MITOCHONDRIAL"/>
    <property type="match status" value="1"/>
</dbReference>